<evidence type="ECO:0000259" key="12">
    <source>
        <dbReference type="PROSITE" id="PS51156"/>
    </source>
</evidence>
<feature type="domain" description="ELM2" evidence="12">
    <location>
        <begin position="705"/>
        <end position="797"/>
    </location>
</feature>
<feature type="domain" description="C2H2-type" evidence="11">
    <location>
        <begin position="978"/>
        <end position="1005"/>
    </location>
</feature>
<name>A0A6A5ECF3_PERFL</name>
<feature type="compositionally biased region" description="Acidic residues" evidence="10">
    <location>
        <begin position="1059"/>
        <end position="1070"/>
    </location>
</feature>
<evidence type="ECO:0000256" key="8">
    <source>
        <dbReference type="PROSITE-ProRule" id="PRU00042"/>
    </source>
</evidence>
<dbReference type="EMBL" id="VHII01000018">
    <property type="protein sequence ID" value="KAF1376735.1"/>
    <property type="molecule type" value="Genomic_DNA"/>
</dbReference>
<dbReference type="FunFam" id="1.10.10.60:FF:000086">
    <property type="entry name" value="transcriptional-regulating factor 1 isoform X1"/>
    <property type="match status" value="1"/>
</dbReference>
<evidence type="ECO:0000256" key="1">
    <source>
        <dbReference type="ARBA" id="ARBA00004123"/>
    </source>
</evidence>
<evidence type="ECO:0000256" key="2">
    <source>
        <dbReference type="ARBA" id="ARBA00022553"/>
    </source>
</evidence>
<evidence type="ECO:0000259" key="13">
    <source>
        <dbReference type="PROSITE" id="PS51293"/>
    </source>
</evidence>
<feature type="compositionally biased region" description="Low complexity" evidence="10">
    <location>
        <begin position="233"/>
        <end position="260"/>
    </location>
</feature>
<dbReference type="PROSITE" id="PS00028">
    <property type="entry name" value="ZINC_FINGER_C2H2_1"/>
    <property type="match status" value="1"/>
</dbReference>
<keyword evidence="15" id="KW-1185">Reference proteome</keyword>
<dbReference type="AlphaFoldDB" id="A0A6A5ECF3"/>
<dbReference type="GO" id="GO:0000118">
    <property type="term" value="C:histone deacetylase complex"/>
    <property type="evidence" value="ECO:0007669"/>
    <property type="project" value="TreeGrafter"/>
</dbReference>
<dbReference type="Gene3D" id="1.10.10.60">
    <property type="entry name" value="Homeodomain-like"/>
    <property type="match status" value="1"/>
</dbReference>
<dbReference type="PROSITE" id="PS50157">
    <property type="entry name" value="ZINC_FINGER_C2H2_2"/>
    <property type="match status" value="1"/>
</dbReference>
<dbReference type="InterPro" id="IPR017884">
    <property type="entry name" value="SANT_dom"/>
</dbReference>
<reference evidence="14 15" key="1">
    <citation type="submission" date="2019-06" db="EMBL/GenBank/DDBJ databases">
        <title>A chromosome-scale genome assembly of the European perch, Perca fluviatilis.</title>
        <authorList>
            <person name="Roques C."/>
            <person name="Zahm M."/>
            <person name="Cabau C."/>
            <person name="Klopp C."/>
            <person name="Bouchez O."/>
            <person name="Donnadieu C."/>
            <person name="Kuhl H."/>
            <person name="Gislard M."/>
            <person name="Guendouz S."/>
            <person name="Journot L."/>
            <person name="Haffray P."/>
            <person name="Bestin A."/>
            <person name="Morvezen R."/>
            <person name="Feron R."/>
            <person name="Wen M."/>
            <person name="Jouanno E."/>
            <person name="Herpin A."/>
            <person name="Schartl M."/>
            <person name="Postlethwait J."/>
            <person name="Schaerlinger B."/>
            <person name="Chardard D."/>
            <person name="Lecocq T."/>
            <person name="Poncet C."/>
            <person name="Jaffrelo L."/>
            <person name="Lampietro C."/>
            <person name="Guiguen Y."/>
        </authorList>
    </citation>
    <scope>NUCLEOTIDE SEQUENCE [LARGE SCALE GENOMIC DNA]</scope>
    <source>
        <tissue evidence="14">Blood</tissue>
    </source>
</reference>
<keyword evidence="7" id="KW-0539">Nucleus</keyword>
<dbReference type="InterPro" id="IPR001005">
    <property type="entry name" value="SANT/Myb"/>
</dbReference>
<protein>
    <recommendedName>
        <fullName evidence="16">ELM2 domain-containing protein</fullName>
    </recommendedName>
</protein>
<feature type="region of interest" description="Disordered" evidence="10">
    <location>
        <begin position="1038"/>
        <end position="1070"/>
    </location>
</feature>
<feature type="region of interest" description="Disordered" evidence="10">
    <location>
        <begin position="223"/>
        <end position="260"/>
    </location>
</feature>
<keyword evidence="4" id="KW-0805">Transcription regulation</keyword>
<feature type="region of interest" description="Disordered" evidence="10">
    <location>
        <begin position="1"/>
        <end position="63"/>
    </location>
</feature>
<keyword evidence="8" id="KW-0862">Zinc</keyword>
<keyword evidence="8" id="KW-0863">Zinc-finger</keyword>
<dbReference type="InterPro" id="IPR013087">
    <property type="entry name" value="Znf_C2H2_type"/>
</dbReference>
<feature type="region of interest" description="Disordered" evidence="10">
    <location>
        <begin position="561"/>
        <end position="588"/>
    </location>
</feature>
<evidence type="ECO:0008006" key="16">
    <source>
        <dbReference type="Google" id="ProtNLM"/>
    </source>
</evidence>
<dbReference type="GO" id="GO:0005667">
    <property type="term" value="C:transcription regulator complex"/>
    <property type="evidence" value="ECO:0007669"/>
    <property type="project" value="TreeGrafter"/>
</dbReference>
<dbReference type="SUPFAM" id="SSF46689">
    <property type="entry name" value="Homeodomain-like"/>
    <property type="match status" value="1"/>
</dbReference>
<dbReference type="SMART" id="SM00717">
    <property type="entry name" value="SANT"/>
    <property type="match status" value="1"/>
</dbReference>
<comment type="caution">
    <text evidence="14">The sequence shown here is derived from an EMBL/GenBank/DDBJ whole genome shotgun (WGS) entry which is preliminary data.</text>
</comment>
<evidence type="ECO:0000313" key="15">
    <source>
        <dbReference type="Proteomes" id="UP000465112"/>
    </source>
</evidence>
<feature type="region of interest" description="Disordered" evidence="10">
    <location>
        <begin position="993"/>
        <end position="1018"/>
    </location>
</feature>
<dbReference type="PROSITE" id="PS51156">
    <property type="entry name" value="ELM2"/>
    <property type="match status" value="1"/>
</dbReference>
<feature type="region of interest" description="Disordered" evidence="10">
    <location>
        <begin position="892"/>
        <end position="916"/>
    </location>
</feature>
<dbReference type="Proteomes" id="UP000465112">
    <property type="component" value="Unassembled WGS sequence"/>
</dbReference>
<feature type="region of interest" description="Disordered" evidence="10">
    <location>
        <begin position="520"/>
        <end position="549"/>
    </location>
</feature>
<dbReference type="Pfam" id="PF01448">
    <property type="entry name" value="ELM2"/>
    <property type="match status" value="1"/>
</dbReference>
<feature type="compositionally biased region" description="Polar residues" evidence="10">
    <location>
        <begin position="429"/>
        <end position="438"/>
    </location>
</feature>
<dbReference type="PROSITE" id="PS51293">
    <property type="entry name" value="SANT"/>
    <property type="match status" value="1"/>
</dbReference>
<dbReference type="GO" id="GO:0003677">
    <property type="term" value="F:DNA binding"/>
    <property type="evidence" value="ECO:0007669"/>
    <property type="project" value="UniProtKB-KW"/>
</dbReference>
<dbReference type="SMART" id="SM01189">
    <property type="entry name" value="ELM2"/>
    <property type="match status" value="1"/>
</dbReference>
<dbReference type="OrthoDB" id="10258692at2759"/>
<evidence type="ECO:0000313" key="14">
    <source>
        <dbReference type="EMBL" id="KAF1376735.1"/>
    </source>
</evidence>
<evidence type="ECO:0000256" key="4">
    <source>
        <dbReference type="ARBA" id="ARBA00023015"/>
    </source>
</evidence>
<keyword evidence="3" id="KW-0007">Acetylation</keyword>
<dbReference type="InterPro" id="IPR000949">
    <property type="entry name" value="ELM2_dom"/>
</dbReference>
<evidence type="ECO:0000256" key="5">
    <source>
        <dbReference type="ARBA" id="ARBA00023125"/>
    </source>
</evidence>
<evidence type="ECO:0000256" key="9">
    <source>
        <dbReference type="SAM" id="Coils"/>
    </source>
</evidence>
<dbReference type="GO" id="GO:0008270">
    <property type="term" value="F:zinc ion binding"/>
    <property type="evidence" value="ECO:0007669"/>
    <property type="project" value="UniProtKB-KW"/>
</dbReference>
<organism evidence="14 15">
    <name type="scientific">Perca fluviatilis</name>
    <name type="common">European perch</name>
    <dbReference type="NCBI Taxonomy" id="8168"/>
    <lineage>
        <taxon>Eukaryota</taxon>
        <taxon>Metazoa</taxon>
        <taxon>Chordata</taxon>
        <taxon>Craniata</taxon>
        <taxon>Vertebrata</taxon>
        <taxon>Euteleostomi</taxon>
        <taxon>Actinopterygii</taxon>
        <taxon>Neopterygii</taxon>
        <taxon>Teleostei</taxon>
        <taxon>Neoteleostei</taxon>
        <taxon>Acanthomorphata</taxon>
        <taxon>Eupercaria</taxon>
        <taxon>Perciformes</taxon>
        <taxon>Percoidei</taxon>
        <taxon>Percidae</taxon>
        <taxon>Percinae</taxon>
        <taxon>Perca</taxon>
    </lineage>
</organism>
<gene>
    <name evidence="14" type="ORF">PFLUV_G00214550</name>
</gene>
<keyword evidence="5" id="KW-0238">DNA-binding</keyword>
<feature type="compositionally biased region" description="Basic and acidic residues" evidence="10">
    <location>
        <begin position="999"/>
        <end position="1014"/>
    </location>
</feature>
<keyword evidence="8" id="KW-0479">Metal-binding</keyword>
<dbReference type="GO" id="GO:0006357">
    <property type="term" value="P:regulation of transcription by RNA polymerase II"/>
    <property type="evidence" value="ECO:0007669"/>
    <property type="project" value="TreeGrafter"/>
</dbReference>
<keyword evidence="9" id="KW-0175">Coiled coil</keyword>
<evidence type="ECO:0000259" key="11">
    <source>
        <dbReference type="PROSITE" id="PS50157"/>
    </source>
</evidence>
<comment type="subcellular location">
    <subcellularLocation>
        <location evidence="1">Nucleus</location>
    </subcellularLocation>
</comment>
<feature type="coiled-coil region" evidence="9">
    <location>
        <begin position="283"/>
        <end position="329"/>
    </location>
</feature>
<evidence type="ECO:0000256" key="6">
    <source>
        <dbReference type="ARBA" id="ARBA00023163"/>
    </source>
</evidence>
<proteinExistence type="predicted"/>
<feature type="compositionally biased region" description="Polar residues" evidence="10">
    <location>
        <begin position="373"/>
        <end position="386"/>
    </location>
</feature>
<sequence length="1070" mass="118738">MSLPSQVHTDKTGKHRAAAMKEPVQHSGEVYYGIGPPTLESSHSDSASSSGVYNPEKGPQSIPHYQQAAPVKWMHQDSVQAPGWSQEPPASAWGQNFGPYMSGANVRGHVAFHKGVHEGVALPMGGENPLPGPVEVYRDATQAQAQGRGLDWEQHTAAAMHQAQLHVYQNAHKGVELQGQPHVPSHTLQGSMLQPFQTTFRPSKQQFSSGYYSVFPGNKGIPSLAYGEQPKTQQQLLHHMQQQQQQQMHHSRQQQQQQQQQQQLQQQHQLQLHQQQHLQQQQHHQIQQHQMQQQQQLQQMQQQYHQQQLQERQQQIQQMQQQQQQVQQQNVPQQETTQPQVQPNQQQTPNFVIFQPPKPGPPDTAPKEDVQSVVPQQEPEAQTSDASPVPDPCPEKVATNPAELSDALLAAPRRSRRLSREGQSPLGPPSTNIWSQASKEPPPSHNGVAGTQAVKGGEVTTGGVIRRRRRASKEINLETLAQKASEMESLPAKMFKQEDGSSGRQANMVPLVIPVSVPVHSRQADPHGGWTQGRLGQGERPAGQSDRKPVIVARRRSLRNSMTESFGQDGENNPGPDEEGKSKFKYRPRPEPLIIPPHKPSTFILPSLYSSISSYQSNLRSPVRLPDNPLTLPPYTPPPILSPVREGSGLYFSTFLTNIAVSNQILPPPPAPKSATRSLLRSTSSEITPPVLSLITDATPASLEPRINIGQKYQAEIPELQDQSSSQFDLHKADLVWIPMEDSHLKHGDQESMEDLLNMACCSVFRGGGTNQELVLHCLHECGGDFLETLGRLMLQDPVFPNGHHLAGYHYSGSDCWTAEEKCYFNKGISAYRKDFFMVQKLVQTKTVAQCVEFYYTYKKQVKIGRHGILTFGPPDSPGEKPTEVVVDIKSSQQTKMTQGEMDGDENKDVSYESSQRARVAQSLQAHDYAGTLPVMKEPHSLNKEAHHPAAPHRPRAEPAAKKSKAPAKPPPDPDAVFPCKKCGRVFYKVKSRSAHMKSHAEQEKKAAALRQKEEEEQAVAEARARKVAVAAAAAAVATNPGGNGLTEQAEFSSHEDSSEKEDEKDEDWH</sequence>
<dbReference type="GO" id="GO:0003714">
    <property type="term" value="F:transcription corepressor activity"/>
    <property type="evidence" value="ECO:0007669"/>
    <property type="project" value="TreeGrafter"/>
</dbReference>
<accession>A0A6A5ECF3</accession>
<evidence type="ECO:0000256" key="10">
    <source>
        <dbReference type="SAM" id="MobiDB-lite"/>
    </source>
</evidence>
<feature type="region of interest" description="Disordered" evidence="10">
    <location>
        <begin position="943"/>
        <end position="978"/>
    </location>
</feature>
<feature type="domain" description="SANT" evidence="13">
    <location>
        <begin position="812"/>
        <end position="863"/>
    </location>
</feature>
<feature type="region of interest" description="Disordered" evidence="10">
    <location>
        <begin position="350"/>
        <end position="456"/>
    </location>
</feature>
<dbReference type="InterPro" id="IPR051066">
    <property type="entry name" value="Trans_reg/Corepressor"/>
</dbReference>
<keyword evidence="6" id="KW-0804">Transcription</keyword>
<keyword evidence="2" id="KW-0597">Phosphoprotein</keyword>
<evidence type="ECO:0000256" key="3">
    <source>
        <dbReference type="ARBA" id="ARBA00022990"/>
    </source>
</evidence>
<evidence type="ECO:0000256" key="7">
    <source>
        <dbReference type="ARBA" id="ARBA00023242"/>
    </source>
</evidence>
<dbReference type="PANTHER" id="PTHR16089:SF24">
    <property type="entry name" value="MITOTIC DEACETYLASE-ASSOCIATED SANT DOMAIN PROTEIN"/>
    <property type="match status" value="1"/>
</dbReference>
<dbReference type="InterPro" id="IPR009057">
    <property type="entry name" value="Homeodomain-like_sf"/>
</dbReference>
<dbReference type="PANTHER" id="PTHR16089">
    <property type="entry name" value="REST COREPRESSOR COREST PROTEIN-RELATED"/>
    <property type="match status" value="1"/>
</dbReference>